<dbReference type="GO" id="GO:0140053">
    <property type="term" value="P:mitochondrial gene expression"/>
    <property type="evidence" value="ECO:0007669"/>
    <property type="project" value="TreeGrafter"/>
</dbReference>
<dbReference type="EMBL" id="FN430053">
    <property type="protein sequence ID" value="CAZ80937.1"/>
    <property type="molecule type" value="Genomic_DNA"/>
</dbReference>
<name>D5G8U4_TUBMM</name>
<dbReference type="PANTHER" id="PTHR47938">
    <property type="entry name" value="RESPIRATORY COMPLEX I CHAPERONE (CIA84), PUTATIVE (AFU_ORTHOLOGUE AFUA_2G06020)-RELATED"/>
    <property type="match status" value="1"/>
</dbReference>
<protein>
    <submittedName>
        <fullName evidence="3">(Perigord truffle) hypothetical protein</fullName>
    </submittedName>
</protein>
<evidence type="ECO:0000313" key="3">
    <source>
        <dbReference type="EMBL" id="CAZ80937.1"/>
    </source>
</evidence>
<dbReference type="KEGG" id="tml:GSTUM_00004844001"/>
<dbReference type="RefSeq" id="XP_002836746.1">
    <property type="nucleotide sequence ID" value="XM_002836700.1"/>
</dbReference>
<feature type="region of interest" description="Disordered" evidence="2">
    <location>
        <begin position="50"/>
        <end position="90"/>
    </location>
</feature>
<dbReference type="InterPro" id="IPR002885">
    <property type="entry name" value="PPR_rpt"/>
</dbReference>
<dbReference type="Gene3D" id="1.25.40.10">
    <property type="entry name" value="Tetratricopeptide repeat domain"/>
    <property type="match status" value="3"/>
</dbReference>
<dbReference type="STRING" id="656061.D5G8U4"/>
<dbReference type="HOGENOM" id="CLU_362551_0_0_1"/>
<dbReference type="OMA" id="HKESERW"/>
<dbReference type="PANTHER" id="PTHR47938:SF35">
    <property type="entry name" value="PENTATRICOPEPTIDE REPEAT-CONTAINING PROTEIN 4, MITOCHONDRIAL-RELATED"/>
    <property type="match status" value="1"/>
</dbReference>
<evidence type="ECO:0000256" key="2">
    <source>
        <dbReference type="SAM" id="MobiDB-lite"/>
    </source>
</evidence>
<dbReference type="Proteomes" id="UP000006911">
    <property type="component" value="Unassembled WGS sequence"/>
</dbReference>
<dbReference type="PROSITE" id="PS51375">
    <property type="entry name" value="PPR"/>
    <property type="match status" value="2"/>
</dbReference>
<dbReference type="Pfam" id="PF13041">
    <property type="entry name" value="PPR_2"/>
    <property type="match status" value="1"/>
</dbReference>
<evidence type="ECO:0000256" key="1">
    <source>
        <dbReference type="PROSITE-ProRule" id="PRU00708"/>
    </source>
</evidence>
<accession>D5G8U4</accession>
<dbReference type="AlphaFoldDB" id="D5G8U4"/>
<dbReference type="eggNOG" id="KOG4197">
    <property type="taxonomic scope" value="Eukaryota"/>
</dbReference>
<dbReference type="GO" id="GO:0005739">
    <property type="term" value="C:mitochondrion"/>
    <property type="evidence" value="ECO:0007669"/>
    <property type="project" value="TreeGrafter"/>
</dbReference>
<keyword evidence="4" id="KW-1185">Reference proteome</keyword>
<evidence type="ECO:0000313" key="4">
    <source>
        <dbReference type="Proteomes" id="UP000006911"/>
    </source>
</evidence>
<reference evidence="3 4" key="1">
    <citation type="journal article" date="2010" name="Nature">
        <title>Perigord black truffle genome uncovers evolutionary origins and mechanisms of symbiosis.</title>
        <authorList>
            <person name="Martin F."/>
            <person name="Kohler A."/>
            <person name="Murat C."/>
            <person name="Balestrini R."/>
            <person name="Coutinho P.M."/>
            <person name="Jaillon O."/>
            <person name="Montanini B."/>
            <person name="Morin E."/>
            <person name="Noel B."/>
            <person name="Percudani R."/>
            <person name="Porcel B."/>
            <person name="Rubini A."/>
            <person name="Amicucci A."/>
            <person name="Amselem J."/>
            <person name="Anthouard V."/>
            <person name="Arcioni S."/>
            <person name="Artiguenave F."/>
            <person name="Aury J.M."/>
            <person name="Ballario P."/>
            <person name="Bolchi A."/>
            <person name="Brenna A."/>
            <person name="Brun A."/>
            <person name="Buee M."/>
            <person name="Cantarel B."/>
            <person name="Chevalier G."/>
            <person name="Couloux A."/>
            <person name="Da Silva C."/>
            <person name="Denoeud F."/>
            <person name="Duplessis S."/>
            <person name="Ghignone S."/>
            <person name="Hilselberger B."/>
            <person name="Iotti M."/>
            <person name="Marcais B."/>
            <person name="Mello A."/>
            <person name="Miranda M."/>
            <person name="Pacioni G."/>
            <person name="Quesneville H."/>
            <person name="Riccioni C."/>
            <person name="Ruotolo R."/>
            <person name="Splivallo R."/>
            <person name="Stocchi V."/>
            <person name="Tisserant E."/>
            <person name="Viscomi A.R."/>
            <person name="Zambonelli A."/>
            <person name="Zampieri E."/>
            <person name="Henrissat B."/>
            <person name="Lebrun M.H."/>
            <person name="Paolocci F."/>
            <person name="Bonfante P."/>
            <person name="Ottonello S."/>
            <person name="Wincker P."/>
        </authorList>
    </citation>
    <scope>NUCLEOTIDE SEQUENCE [LARGE SCALE GENOMIC DNA]</scope>
    <source>
        <strain evidence="3 4">Mel28</strain>
    </source>
</reference>
<proteinExistence type="predicted"/>
<organism evidence="3 4">
    <name type="scientific">Tuber melanosporum (strain Mel28)</name>
    <name type="common">Perigord black truffle</name>
    <dbReference type="NCBI Taxonomy" id="656061"/>
    <lineage>
        <taxon>Eukaryota</taxon>
        <taxon>Fungi</taxon>
        <taxon>Dikarya</taxon>
        <taxon>Ascomycota</taxon>
        <taxon>Pezizomycotina</taxon>
        <taxon>Pezizomycetes</taxon>
        <taxon>Pezizales</taxon>
        <taxon>Tuberaceae</taxon>
        <taxon>Tuber</taxon>
    </lineage>
</organism>
<gene>
    <name evidence="3" type="ORF">GSTUM_00004844001</name>
</gene>
<dbReference type="InterPro" id="IPR011990">
    <property type="entry name" value="TPR-like_helical_dom_sf"/>
</dbReference>
<feature type="repeat" description="PPR" evidence="1">
    <location>
        <begin position="386"/>
        <end position="420"/>
    </location>
</feature>
<dbReference type="GO" id="GO:0003729">
    <property type="term" value="F:mRNA binding"/>
    <property type="evidence" value="ECO:0007669"/>
    <property type="project" value="TreeGrafter"/>
</dbReference>
<feature type="repeat" description="PPR" evidence="1">
    <location>
        <begin position="421"/>
        <end position="455"/>
    </location>
</feature>
<dbReference type="GeneID" id="9186446"/>
<dbReference type="InParanoid" id="D5G8U4"/>
<sequence>MMIPHTHAVAPSKNALHYLRQILFHWPCESFHRGPTANCIRLDVRRENSNCSQQAKVRSPEVPKKQRNPICLEAPPSSPNVSLTKPAPKSVSRRHLLISQRASAQGAATTTAATTNTTTATSIAIPIQDKIKSASSRIWVLKCCRSILEGKPSEAREGFLAGLRRGEDGEQVKIVGKAVMKALRKRGRHSEIPDIFHRMHIAGQKHVDTYALNICLEAYIEMGMYSKVISTYRHHRPRVRPDIQTMRHRLRNLIAMRKLHQAEKLLRRLLREEGPPWMADSTMFALLLGGVKIISGSFHRMERIFKWMAESRVKLHVGVFNILIEAAIDIGRLDIAKGYAQVKLEFGIKHNAETYAIFLAAYARKQNWQGTANVLKEMGVRKVQLTAPMFNMLLKTYSTMIGLQDLEKFFDEMEKRGILPDSYSYNIMIHSCVRQWDEPSIEHWVRRLVSSGIEPDAATLNTLFQTIRYTGDAVPSLLRRIYAIIRESNDSLINQRTKDMLVHSTYRGLQRVRIRPSQEHVDQSREEVAMDRALQQGQFITAIDIFQKHLSRGIKPSIPIVTSAVRATLSLPRPNLPEAYRLLRICEDRGIKISKTPTLRSFEVLLPPRNTDPAEAYIAVSSQVREAYTFLESAELPITHDISVHTAWRLIQEKNPRAAVLLLHKISKTRWGTDFPWEKKSLTVLMKAYIDIGHISGLGWIVDQLIDSGEVPDGVVFKYLKRAVDAATTDQDKTFAQWLGARCFKHKSSMREEAKRRMHFLWYLAKNWKKT</sequence>